<comment type="cofactor">
    <cofactor evidence="1">
        <name>Mg(2+)</name>
        <dbReference type="ChEBI" id="CHEBI:18420"/>
    </cofactor>
</comment>
<dbReference type="InterPro" id="IPR000086">
    <property type="entry name" value="NUDIX_hydrolase_dom"/>
</dbReference>
<evidence type="ECO:0000256" key="4">
    <source>
        <dbReference type="ARBA" id="ARBA00022801"/>
    </source>
</evidence>
<keyword evidence="9" id="KW-1185">Reference proteome</keyword>
<dbReference type="Proteomes" id="UP001412067">
    <property type="component" value="Unassembled WGS sequence"/>
</dbReference>
<protein>
    <recommendedName>
        <fullName evidence="7">Nudix hydrolase domain-containing protein</fullName>
    </recommendedName>
</protein>
<dbReference type="PROSITE" id="PS00893">
    <property type="entry name" value="NUDIX_BOX"/>
    <property type="match status" value="1"/>
</dbReference>
<keyword evidence="6" id="KW-0472">Membrane</keyword>
<evidence type="ECO:0000313" key="9">
    <source>
        <dbReference type="Proteomes" id="UP001412067"/>
    </source>
</evidence>
<name>A0ABR2M5G8_9ASPA</name>
<dbReference type="PROSITE" id="PS51462">
    <property type="entry name" value="NUDIX"/>
    <property type="match status" value="1"/>
</dbReference>
<keyword evidence="4" id="KW-0378">Hydrolase</keyword>
<reference evidence="8 9" key="1">
    <citation type="journal article" date="2022" name="Nat. Plants">
        <title>Genomes of leafy and leafless Platanthera orchids illuminate the evolution of mycoheterotrophy.</title>
        <authorList>
            <person name="Li M.H."/>
            <person name="Liu K.W."/>
            <person name="Li Z."/>
            <person name="Lu H.C."/>
            <person name="Ye Q.L."/>
            <person name="Zhang D."/>
            <person name="Wang J.Y."/>
            <person name="Li Y.F."/>
            <person name="Zhong Z.M."/>
            <person name="Liu X."/>
            <person name="Yu X."/>
            <person name="Liu D.K."/>
            <person name="Tu X.D."/>
            <person name="Liu B."/>
            <person name="Hao Y."/>
            <person name="Liao X.Y."/>
            <person name="Jiang Y.T."/>
            <person name="Sun W.H."/>
            <person name="Chen J."/>
            <person name="Chen Y.Q."/>
            <person name="Ai Y."/>
            <person name="Zhai J.W."/>
            <person name="Wu S.S."/>
            <person name="Zhou Z."/>
            <person name="Hsiao Y.Y."/>
            <person name="Wu W.L."/>
            <person name="Chen Y.Y."/>
            <person name="Lin Y.F."/>
            <person name="Hsu J.L."/>
            <person name="Li C.Y."/>
            <person name="Wang Z.W."/>
            <person name="Zhao X."/>
            <person name="Zhong W.Y."/>
            <person name="Ma X.K."/>
            <person name="Ma L."/>
            <person name="Huang J."/>
            <person name="Chen G.Z."/>
            <person name="Huang M.Z."/>
            <person name="Huang L."/>
            <person name="Peng D.H."/>
            <person name="Luo Y.B."/>
            <person name="Zou S.Q."/>
            <person name="Chen S.P."/>
            <person name="Lan S."/>
            <person name="Tsai W.C."/>
            <person name="Van de Peer Y."/>
            <person name="Liu Z.J."/>
        </authorList>
    </citation>
    <scope>NUCLEOTIDE SEQUENCE [LARGE SCALE GENOMIC DNA]</scope>
    <source>
        <strain evidence="8">Lor288</strain>
    </source>
</reference>
<dbReference type="SUPFAM" id="SSF55811">
    <property type="entry name" value="Nudix"/>
    <property type="match status" value="1"/>
</dbReference>
<feature type="domain" description="Nudix hydrolase" evidence="7">
    <location>
        <begin position="82"/>
        <end position="219"/>
    </location>
</feature>
<keyword evidence="6" id="KW-1133">Transmembrane helix</keyword>
<keyword evidence="6" id="KW-0812">Transmembrane</keyword>
<dbReference type="InterPro" id="IPR020084">
    <property type="entry name" value="NUDIX_hydrolase_CS"/>
</dbReference>
<keyword evidence="3" id="KW-0479">Metal-binding</keyword>
<evidence type="ECO:0000256" key="1">
    <source>
        <dbReference type="ARBA" id="ARBA00001946"/>
    </source>
</evidence>
<evidence type="ECO:0000313" key="8">
    <source>
        <dbReference type="EMBL" id="KAK8959206.1"/>
    </source>
</evidence>
<evidence type="ECO:0000256" key="6">
    <source>
        <dbReference type="SAM" id="Phobius"/>
    </source>
</evidence>
<gene>
    <name evidence="8" type="ORF">KSP40_PGU013963</name>
</gene>
<dbReference type="InterPro" id="IPR015797">
    <property type="entry name" value="NUDIX_hydrolase-like_dom_sf"/>
</dbReference>
<keyword evidence="5" id="KW-0460">Magnesium</keyword>
<accession>A0ABR2M5G8</accession>
<dbReference type="EMBL" id="JBBWWR010000012">
    <property type="protein sequence ID" value="KAK8959206.1"/>
    <property type="molecule type" value="Genomic_DNA"/>
</dbReference>
<comment type="similarity">
    <text evidence="2">Belongs to the Nudix hydrolase family.</text>
</comment>
<feature type="transmembrane region" description="Helical" evidence="6">
    <location>
        <begin position="21"/>
        <end position="42"/>
    </location>
</feature>
<dbReference type="InterPro" id="IPR047198">
    <property type="entry name" value="DDP-like_NUDIX"/>
</dbReference>
<evidence type="ECO:0000256" key="3">
    <source>
        <dbReference type="ARBA" id="ARBA00022723"/>
    </source>
</evidence>
<dbReference type="CDD" id="cd04666">
    <property type="entry name" value="NUDIX_DIPP2_like_Nudt4"/>
    <property type="match status" value="1"/>
</dbReference>
<dbReference type="Gene3D" id="3.90.79.10">
    <property type="entry name" value="Nucleoside Triphosphate Pyrophosphohydrolase"/>
    <property type="match status" value="1"/>
</dbReference>
<proteinExistence type="inferred from homology"/>
<dbReference type="Pfam" id="PF00293">
    <property type="entry name" value="NUDIX"/>
    <property type="match status" value="1"/>
</dbReference>
<comment type="caution">
    <text evidence="8">The sequence shown here is derived from an EMBL/GenBank/DDBJ whole genome shotgun (WGS) entry which is preliminary data.</text>
</comment>
<evidence type="ECO:0000256" key="2">
    <source>
        <dbReference type="ARBA" id="ARBA00005582"/>
    </source>
</evidence>
<dbReference type="PANTHER" id="PTHR12629:SF42">
    <property type="entry name" value="OS02G0734300 PROTEIN"/>
    <property type="match status" value="1"/>
</dbReference>
<dbReference type="PANTHER" id="PTHR12629">
    <property type="entry name" value="DIPHOSPHOINOSITOL POLYPHOSPHATE PHOSPHOHYDROLASE"/>
    <property type="match status" value="1"/>
</dbReference>
<sequence length="229" mass="26208">MDLPRIDRGQGRRLVSSLEDSLGFCNTASLSFASLLGALILFRISEFFKRRGVKREIPAGKKTMVAMVARQGRELQRYTSSGGRRVVGCIPYRLKMSDPCTDDIDEQVQVLVISSQKGHGMMFPKGGWELDETMKQAASREALEEAGVHGHVESNLGKWMYKSNRYNIFYEGIMFPLNVTEELSCWPEMEVRKRRWVSVAEAREGCQHDWMREALERLLARLREQNSEA</sequence>
<evidence type="ECO:0000259" key="7">
    <source>
        <dbReference type="PROSITE" id="PS51462"/>
    </source>
</evidence>
<organism evidence="8 9">
    <name type="scientific">Platanthera guangdongensis</name>
    <dbReference type="NCBI Taxonomy" id="2320717"/>
    <lineage>
        <taxon>Eukaryota</taxon>
        <taxon>Viridiplantae</taxon>
        <taxon>Streptophyta</taxon>
        <taxon>Embryophyta</taxon>
        <taxon>Tracheophyta</taxon>
        <taxon>Spermatophyta</taxon>
        <taxon>Magnoliopsida</taxon>
        <taxon>Liliopsida</taxon>
        <taxon>Asparagales</taxon>
        <taxon>Orchidaceae</taxon>
        <taxon>Orchidoideae</taxon>
        <taxon>Orchideae</taxon>
        <taxon>Orchidinae</taxon>
        <taxon>Platanthera</taxon>
    </lineage>
</organism>
<evidence type="ECO:0000256" key="5">
    <source>
        <dbReference type="ARBA" id="ARBA00022842"/>
    </source>
</evidence>